<dbReference type="AlphaFoldDB" id="A0A183S9E6"/>
<accession>A0A183S9E6</accession>
<dbReference type="Proteomes" id="UP000275846">
    <property type="component" value="Unassembled WGS sequence"/>
</dbReference>
<reference evidence="1 2" key="2">
    <citation type="submission" date="2018-11" db="EMBL/GenBank/DDBJ databases">
        <authorList>
            <consortium name="Pathogen Informatics"/>
        </authorList>
    </citation>
    <scope>NUCLEOTIDE SEQUENCE [LARGE SCALE GENOMIC DNA]</scope>
    <source>
        <strain evidence="1 2">NST_G2</strain>
    </source>
</reference>
<gene>
    <name evidence="1" type="ORF">SSLN_LOCUS844</name>
</gene>
<dbReference type="WBParaSite" id="SSLN_0000087701-mRNA-1">
    <property type="protein sequence ID" value="SSLN_0000087701-mRNA-1"/>
    <property type="gene ID" value="SSLN_0000087701"/>
</dbReference>
<name>A0A183S9E6_SCHSO</name>
<evidence type="ECO:0000313" key="3">
    <source>
        <dbReference type="WBParaSite" id="SSLN_0000087701-mRNA-1"/>
    </source>
</evidence>
<sequence length="139" mass="15104">MRELAATTWSSDPPSTFPGCSCDHPGEEEESAKCKLLSDMLIANVGYMPHYPAIDATIGYVSSTVDFDEVHLRQSATPHKTQIGLTTRSELSRQLATFQATALHSRPLFDEALHSLLVAGAGGNNVVVRAALYLPRVFM</sequence>
<proteinExistence type="predicted"/>
<dbReference type="EMBL" id="UYSU01000879">
    <property type="protein sequence ID" value="VDL86352.1"/>
    <property type="molecule type" value="Genomic_DNA"/>
</dbReference>
<reference evidence="3" key="1">
    <citation type="submission" date="2016-06" db="UniProtKB">
        <authorList>
            <consortium name="WormBaseParasite"/>
        </authorList>
    </citation>
    <scope>IDENTIFICATION</scope>
</reference>
<evidence type="ECO:0000313" key="1">
    <source>
        <dbReference type="EMBL" id="VDL86352.1"/>
    </source>
</evidence>
<protein>
    <submittedName>
        <fullName evidence="3">GMC_OxRdtase_N domain-containing protein</fullName>
    </submittedName>
</protein>
<keyword evidence="2" id="KW-1185">Reference proteome</keyword>
<evidence type="ECO:0000313" key="2">
    <source>
        <dbReference type="Proteomes" id="UP000275846"/>
    </source>
</evidence>
<organism evidence="3">
    <name type="scientific">Schistocephalus solidus</name>
    <name type="common">Tapeworm</name>
    <dbReference type="NCBI Taxonomy" id="70667"/>
    <lineage>
        <taxon>Eukaryota</taxon>
        <taxon>Metazoa</taxon>
        <taxon>Spiralia</taxon>
        <taxon>Lophotrochozoa</taxon>
        <taxon>Platyhelminthes</taxon>
        <taxon>Cestoda</taxon>
        <taxon>Eucestoda</taxon>
        <taxon>Diphyllobothriidea</taxon>
        <taxon>Diphyllobothriidae</taxon>
        <taxon>Schistocephalus</taxon>
    </lineage>
</organism>